<dbReference type="PANTHER" id="PTHR42708">
    <property type="entry name" value="ATP/GTP-BINDING PROTEIN-RELATED"/>
    <property type="match status" value="1"/>
</dbReference>
<dbReference type="EMBL" id="QGSV01000026">
    <property type="protein sequence ID" value="PWU53929.1"/>
    <property type="molecule type" value="Genomic_DNA"/>
</dbReference>
<evidence type="ECO:0000256" key="2">
    <source>
        <dbReference type="ARBA" id="ARBA00022741"/>
    </source>
</evidence>
<evidence type="ECO:0000256" key="3">
    <source>
        <dbReference type="ARBA" id="ARBA00022801"/>
    </source>
</evidence>
<evidence type="ECO:0000313" key="6">
    <source>
        <dbReference type="EMBL" id="PWU53929.1"/>
    </source>
</evidence>
<name>A0A317KK31_9ACTN</name>
<protein>
    <submittedName>
        <fullName evidence="6">ATP/GTP-binding protein</fullName>
    </submittedName>
</protein>
<evidence type="ECO:0000256" key="4">
    <source>
        <dbReference type="ARBA" id="ARBA00023134"/>
    </source>
</evidence>
<evidence type="ECO:0000256" key="5">
    <source>
        <dbReference type="SAM" id="MobiDB-lite"/>
    </source>
</evidence>
<dbReference type="Proteomes" id="UP000245683">
    <property type="component" value="Unassembled WGS sequence"/>
</dbReference>
<dbReference type="InterPro" id="IPR052705">
    <property type="entry name" value="Gliding_Motility_GTPase"/>
</dbReference>
<reference evidence="7" key="1">
    <citation type="submission" date="2018-05" db="EMBL/GenBank/DDBJ databases">
        <title>Micromonospora globispora sp. nov. and Micromonospora rugosa sp. nov., isolated from marine sediment.</title>
        <authorList>
            <person name="Carro L."/>
            <person name="Aysel V."/>
            <person name="Cetin D."/>
            <person name="Igual J.M."/>
            <person name="Klenk H.-P."/>
            <person name="Trujillo M.E."/>
            <person name="Sahin N."/>
        </authorList>
    </citation>
    <scope>NUCLEOTIDE SEQUENCE [LARGE SCALE GENOMIC DNA]</scope>
    <source>
        <strain evidence="7">S2904</strain>
    </source>
</reference>
<dbReference type="GO" id="GO:0005525">
    <property type="term" value="F:GTP binding"/>
    <property type="evidence" value="ECO:0007669"/>
    <property type="project" value="UniProtKB-KW"/>
</dbReference>
<keyword evidence="3" id="KW-0378">Hydrolase</keyword>
<dbReference type="InterPro" id="IPR027417">
    <property type="entry name" value="P-loop_NTPase"/>
</dbReference>
<feature type="compositionally biased region" description="Pro residues" evidence="5">
    <location>
        <begin position="40"/>
        <end position="53"/>
    </location>
</feature>
<dbReference type="OrthoDB" id="4319884at2"/>
<evidence type="ECO:0000313" key="7">
    <source>
        <dbReference type="Proteomes" id="UP000245683"/>
    </source>
</evidence>
<sequence length="254" mass="26417">MDSVQSPEWPAVPAGGLAANSAGVRYGPPAVPGPATGRATPPPAPSAPPPYRPPVVAQERATPGAPATKPPIPVKILVAGGFGVGKTTTVGSISEIAPLTTEAEMTSAGIGVDDPGVRSAKTTTTVAMDFGCVTIDRSLKLYLFGTPGQARFGFMWDDLARGALGALVVVDSARLDDCYPAIDFFERAGLPFVVGVNAFDGRLAHDLGAIRWALAIGDHVPLVQFDARDRLSVRDALLVLLDRALDRAIRERGS</sequence>
<dbReference type="Pfam" id="PF03029">
    <property type="entry name" value="ATP_bind_1"/>
    <property type="match status" value="1"/>
</dbReference>
<keyword evidence="2" id="KW-0547">Nucleotide-binding</keyword>
<dbReference type="PANTHER" id="PTHR42708:SF1">
    <property type="entry name" value="GLIDING MOTILITY PROTEIN MGLA"/>
    <property type="match status" value="1"/>
</dbReference>
<dbReference type="GO" id="GO:0016787">
    <property type="term" value="F:hydrolase activity"/>
    <property type="evidence" value="ECO:0007669"/>
    <property type="project" value="UniProtKB-KW"/>
</dbReference>
<dbReference type="CDD" id="cd00882">
    <property type="entry name" value="Ras_like_GTPase"/>
    <property type="match status" value="1"/>
</dbReference>
<accession>A0A317KK31</accession>
<dbReference type="RefSeq" id="WP_109942678.1">
    <property type="nucleotide sequence ID" value="NZ_QGSU01000877.1"/>
</dbReference>
<dbReference type="Gene3D" id="3.40.50.300">
    <property type="entry name" value="P-loop containing nucleotide triphosphate hydrolases"/>
    <property type="match status" value="1"/>
</dbReference>
<organism evidence="6 7">
    <name type="scientific">Micromonospora globispora</name>
    <dbReference type="NCBI Taxonomy" id="1450148"/>
    <lineage>
        <taxon>Bacteria</taxon>
        <taxon>Bacillati</taxon>
        <taxon>Actinomycetota</taxon>
        <taxon>Actinomycetes</taxon>
        <taxon>Micromonosporales</taxon>
        <taxon>Micromonosporaceae</taxon>
        <taxon>Micromonospora</taxon>
    </lineage>
</organism>
<feature type="region of interest" description="Disordered" evidence="5">
    <location>
        <begin position="1"/>
        <end position="70"/>
    </location>
</feature>
<gene>
    <name evidence="6" type="ORF">DLJ46_00460</name>
</gene>
<dbReference type="AlphaFoldDB" id="A0A317KK31"/>
<proteinExistence type="inferred from homology"/>
<dbReference type="SUPFAM" id="SSF52540">
    <property type="entry name" value="P-loop containing nucleoside triphosphate hydrolases"/>
    <property type="match status" value="1"/>
</dbReference>
<keyword evidence="7" id="KW-1185">Reference proteome</keyword>
<evidence type="ECO:0000256" key="1">
    <source>
        <dbReference type="ARBA" id="ARBA00005290"/>
    </source>
</evidence>
<dbReference type="InterPro" id="IPR004130">
    <property type="entry name" value="Gpn"/>
</dbReference>
<keyword evidence="4" id="KW-0342">GTP-binding</keyword>
<comment type="similarity">
    <text evidence="1">Belongs to the GPN-loop GTPase family.</text>
</comment>
<comment type="caution">
    <text evidence="6">The sequence shown here is derived from an EMBL/GenBank/DDBJ whole genome shotgun (WGS) entry which is preliminary data.</text>
</comment>